<proteinExistence type="predicted"/>
<comment type="caution">
    <text evidence="2">The sequence shown here is derived from an EMBL/GenBank/DDBJ whole genome shotgun (WGS) entry which is preliminary data.</text>
</comment>
<evidence type="ECO:0000256" key="1">
    <source>
        <dbReference type="SAM" id="MobiDB-lite"/>
    </source>
</evidence>
<evidence type="ECO:0000313" key="2">
    <source>
        <dbReference type="EMBL" id="MCI27550.1"/>
    </source>
</evidence>
<dbReference type="AlphaFoldDB" id="A0A392QVE2"/>
<sequence>MPGEILVLPSDLSAEFDAVKAKISNALDMLECCYQKKLKRSLSANIEKLVQSIERADVKRITDSPHIDQEDLVVLNFIERTLVQELELSDKADGSMPEKIENPNTVMVEDISGKISFEQDGVNLSNKDKGKAVIEFGPEHHASGSSGQSTFVEPS</sequence>
<dbReference type="Proteomes" id="UP000265520">
    <property type="component" value="Unassembled WGS sequence"/>
</dbReference>
<feature type="region of interest" description="Disordered" evidence="1">
    <location>
        <begin position="136"/>
        <end position="155"/>
    </location>
</feature>
<reference evidence="2 3" key="1">
    <citation type="journal article" date="2018" name="Front. Plant Sci.">
        <title>Red Clover (Trifolium pratense) and Zigzag Clover (T. medium) - A Picture of Genomic Similarities and Differences.</title>
        <authorList>
            <person name="Dluhosova J."/>
            <person name="Istvanek J."/>
            <person name="Nedelnik J."/>
            <person name="Repkova J."/>
        </authorList>
    </citation>
    <scope>NUCLEOTIDE SEQUENCE [LARGE SCALE GENOMIC DNA]</scope>
    <source>
        <strain evidence="3">cv. 10/8</strain>
        <tissue evidence="2">Leaf</tissue>
    </source>
</reference>
<feature type="compositionally biased region" description="Polar residues" evidence="1">
    <location>
        <begin position="143"/>
        <end position="155"/>
    </location>
</feature>
<protein>
    <submittedName>
        <fullName evidence="2">Uncharacterized protein</fullName>
    </submittedName>
</protein>
<name>A0A392QVE2_9FABA</name>
<organism evidence="2 3">
    <name type="scientific">Trifolium medium</name>
    <dbReference type="NCBI Taxonomy" id="97028"/>
    <lineage>
        <taxon>Eukaryota</taxon>
        <taxon>Viridiplantae</taxon>
        <taxon>Streptophyta</taxon>
        <taxon>Embryophyta</taxon>
        <taxon>Tracheophyta</taxon>
        <taxon>Spermatophyta</taxon>
        <taxon>Magnoliopsida</taxon>
        <taxon>eudicotyledons</taxon>
        <taxon>Gunneridae</taxon>
        <taxon>Pentapetalae</taxon>
        <taxon>rosids</taxon>
        <taxon>fabids</taxon>
        <taxon>Fabales</taxon>
        <taxon>Fabaceae</taxon>
        <taxon>Papilionoideae</taxon>
        <taxon>50 kb inversion clade</taxon>
        <taxon>NPAAA clade</taxon>
        <taxon>Hologalegina</taxon>
        <taxon>IRL clade</taxon>
        <taxon>Trifolieae</taxon>
        <taxon>Trifolium</taxon>
    </lineage>
</organism>
<accession>A0A392QVE2</accession>
<evidence type="ECO:0000313" key="3">
    <source>
        <dbReference type="Proteomes" id="UP000265520"/>
    </source>
</evidence>
<keyword evidence="3" id="KW-1185">Reference proteome</keyword>
<feature type="non-terminal residue" evidence="2">
    <location>
        <position position="155"/>
    </location>
</feature>
<dbReference type="EMBL" id="LXQA010160031">
    <property type="protein sequence ID" value="MCI27550.1"/>
    <property type="molecule type" value="Genomic_DNA"/>
</dbReference>